<dbReference type="InterPro" id="IPR013083">
    <property type="entry name" value="Znf_RING/FYVE/PHD"/>
</dbReference>
<evidence type="ECO:0000256" key="11">
    <source>
        <dbReference type="ARBA" id="ARBA00022989"/>
    </source>
</evidence>
<dbReference type="Pfam" id="PF12906">
    <property type="entry name" value="RINGv"/>
    <property type="match status" value="1"/>
</dbReference>
<proteinExistence type="predicted"/>
<feature type="transmembrane region" description="Helical" evidence="13">
    <location>
        <begin position="646"/>
        <end position="677"/>
    </location>
</feature>
<evidence type="ECO:0000256" key="12">
    <source>
        <dbReference type="ARBA" id="ARBA00023136"/>
    </source>
</evidence>
<sequence length="942" mass="106903">MERGEDGDEEKICRICHSPGDSENPLQYPCACSGSMKFVHPKCLLHWMKQQITFQCEVCKHKFSVYRVYAENTPTRLPLREFVCGIAMKACHVLHFCLRICFSGFHQFIMEPLFAFWTWRLYLVCGGSVSVARELVHRHMSLSTIMMDWLYGIRYILVWRLIVSAVSHHLAYLIGFLRGFLRGLEDAEAGVHVAVAPAPANNRNHNVDEVGEDAGERQAIVGVTNADSVTLWLRLWAAFLRFVPTLMIILRAIKLDVPLQKTCIQLVEDLKSHLVINFGLIFVPFLLGRFLLHGLSWCFSAAFSVFMLITKLAFYIKDGLLSSAIEVVAETLTANRNGPGESVGKPLLVNRSSGLYDIIALATGYMAIVSLVIVFLVCVCVGTPIRTVASKILRKFLTTYQFFLTISLGVLPLAYGWWLDVCTITVLGKSISDRVDFFSEFPFLSSSMHWMVGIIYMFQIHMFSSQVQRVLRKEIQCFLQDLADPIYIILRVLVDDVQVQASQFLFIVAVNGIFIVFLVCLPILLAMRSAPTIFPLHISVSDPFTEIPAVMLLLQICLPYAIELWETVEALLHQWVTVVCHVVGLNGFLRSRSNGGKDNVNVERRQDRLHDDLISAQDPNKSIFTSQNFDGVENHSSDSVANVYTFVLRVVLLVVLAWITFLLFSSSLIIVSIPLGRVLCSSISNLPILHGIKCNDLHAFFIGNLSIWIFITGAKYSIEHFKARKAHLWFNDISKKSCSIVKNYALLSLWIIVIPVLIGRLFELSFMVLIRALVVEAPVLLLCQDWAVGVFFFELWKMLVLLNHKIVLVDESWRIKFERVRDNDFLKLPGNWILQEILVPILVNLLSSLCLPYVFARWIVPSLGFSQTVNSTVYQFAWVAYVTIIILFSCAKRFPLWLANLHNSVRDDRYSGLGLQNFGEASLHCQIEIDELVRWLSESQGR</sequence>
<evidence type="ECO:0000256" key="13">
    <source>
        <dbReference type="SAM" id="Phobius"/>
    </source>
</evidence>
<dbReference type="EMBL" id="JAJJMA010336391">
    <property type="protein sequence ID" value="MCL7051249.1"/>
    <property type="molecule type" value="Genomic_DNA"/>
</dbReference>
<evidence type="ECO:0000259" key="14">
    <source>
        <dbReference type="PROSITE" id="PS51292"/>
    </source>
</evidence>
<keyword evidence="5" id="KW-0808">Transferase</keyword>
<dbReference type="InterPro" id="IPR056521">
    <property type="entry name" value="MARCHF6-like_C"/>
</dbReference>
<feature type="domain" description="RING-CH-type" evidence="14">
    <location>
        <begin position="5"/>
        <end position="66"/>
    </location>
</feature>
<comment type="caution">
    <text evidence="15">The sequence shown here is derived from an EMBL/GenBank/DDBJ whole genome shotgun (WGS) entry which is preliminary data.</text>
</comment>
<dbReference type="Pfam" id="PF23113">
    <property type="entry name" value="MARCHF6_C"/>
    <property type="match status" value="1"/>
</dbReference>
<feature type="transmembrane region" description="Helical" evidence="13">
    <location>
        <begin position="872"/>
        <end position="891"/>
    </location>
</feature>
<comment type="subcellular location">
    <subcellularLocation>
        <location evidence="2">Membrane</location>
        <topology evidence="2">Multi-pass membrane protein</topology>
    </subcellularLocation>
</comment>
<feature type="transmembrane region" description="Helical" evidence="13">
    <location>
        <begin position="744"/>
        <end position="762"/>
    </location>
</feature>
<feature type="transmembrane region" description="Helical" evidence="13">
    <location>
        <begin position="571"/>
        <end position="589"/>
    </location>
</feature>
<dbReference type="EC" id="2.3.2.27" evidence="4"/>
<accession>A0AA41W130</accession>
<evidence type="ECO:0000256" key="2">
    <source>
        <dbReference type="ARBA" id="ARBA00004141"/>
    </source>
</evidence>
<gene>
    <name evidence="15" type="ORF">MKW94_024968</name>
</gene>
<feature type="transmembrane region" description="Helical" evidence="13">
    <location>
        <begin position="231"/>
        <end position="253"/>
    </location>
</feature>
<evidence type="ECO:0000256" key="5">
    <source>
        <dbReference type="ARBA" id="ARBA00022679"/>
    </source>
</evidence>
<evidence type="ECO:0000256" key="7">
    <source>
        <dbReference type="ARBA" id="ARBA00022723"/>
    </source>
</evidence>
<evidence type="ECO:0000256" key="4">
    <source>
        <dbReference type="ARBA" id="ARBA00012483"/>
    </source>
</evidence>
<dbReference type="GO" id="GO:0008270">
    <property type="term" value="F:zinc ion binding"/>
    <property type="evidence" value="ECO:0007669"/>
    <property type="project" value="UniProtKB-KW"/>
</dbReference>
<keyword evidence="9" id="KW-0833">Ubl conjugation pathway</keyword>
<reference evidence="15" key="1">
    <citation type="submission" date="2022-03" db="EMBL/GenBank/DDBJ databases">
        <title>A functionally conserved STORR gene fusion in Papaver species that diverged 16.8 million years ago.</title>
        <authorList>
            <person name="Catania T."/>
        </authorList>
    </citation>
    <scope>NUCLEOTIDE SEQUENCE</scope>
    <source>
        <strain evidence="15">S-191538</strain>
    </source>
</reference>
<keyword evidence="11 13" id="KW-1133">Transmembrane helix</keyword>
<dbReference type="Gene3D" id="3.30.40.10">
    <property type="entry name" value="Zinc/RING finger domain, C3HC4 (zinc finger)"/>
    <property type="match status" value="1"/>
</dbReference>
<feature type="transmembrane region" description="Helical" evidence="13">
    <location>
        <begin position="397"/>
        <end position="418"/>
    </location>
</feature>
<dbReference type="PANTHER" id="PTHR13145">
    <property type="entry name" value="SSM4 PROTEIN"/>
    <property type="match status" value="1"/>
</dbReference>
<feature type="transmembrane region" description="Helical" evidence="13">
    <location>
        <begin position="506"/>
        <end position="526"/>
    </location>
</feature>
<keyword evidence="6 13" id="KW-0812">Transmembrane</keyword>
<keyword evidence="10" id="KW-0862">Zinc</keyword>
<evidence type="ECO:0000256" key="10">
    <source>
        <dbReference type="ARBA" id="ARBA00022833"/>
    </source>
</evidence>
<dbReference type="PANTHER" id="PTHR13145:SF0">
    <property type="entry name" value="E3 UBIQUITIN-PROTEIN LIGASE MARCHF6"/>
    <property type="match status" value="1"/>
</dbReference>
<feature type="transmembrane region" description="Helical" evidence="13">
    <location>
        <begin position="768"/>
        <end position="793"/>
    </location>
</feature>
<feature type="transmembrane region" description="Helical" evidence="13">
    <location>
        <begin position="358"/>
        <end position="385"/>
    </location>
</feature>
<evidence type="ECO:0000256" key="8">
    <source>
        <dbReference type="ARBA" id="ARBA00022771"/>
    </source>
</evidence>
<dbReference type="Proteomes" id="UP001177140">
    <property type="component" value="Unassembled WGS sequence"/>
</dbReference>
<evidence type="ECO:0000313" key="15">
    <source>
        <dbReference type="EMBL" id="MCL7051249.1"/>
    </source>
</evidence>
<dbReference type="PROSITE" id="PS51292">
    <property type="entry name" value="ZF_RING_CH"/>
    <property type="match status" value="1"/>
</dbReference>
<keyword evidence="8" id="KW-0863">Zinc-finger</keyword>
<feature type="transmembrane region" description="Helical" evidence="13">
    <location>
        <begin position="697"/>
        <end position="718"/>
    </location>
</feature>
<dbReference type="InterPro" id="IPR011016">
    <property type="entry name" value="Znf_RING-CH"/>
</dbReference>
<dbReference type="SMART" id="SM00744">
    <property type="entry name" value="RINGv"/>
    <property type="match status" value="1"/>
</dbReference>
<dbReference type="GO" id="GO:0061630">
    <property type="term" value="F:ubiquitin protein ligase activity"/>
    <property type="evidence" value="ECO:0007669"/>
    <property type="project" value="UniProtKB-EC"/>
</dbReference>
<name>A0AA41W130_PAPNU</name>
<dbReference type="CDD" id="cd16702">
    <property type="entry name" value="RING_CH-C4HC3_MARCH6"/>
    <property type="match status" value="1"/>
</dbReference>
<feature type="transmembrane region" description="Helical" evidence="13">
    <location>
        <begin position="837"/>
        <end position="860"/>
    </location>
</feature>
<keyword evidence="12 13" id="KW-0472">Membrane</keyword>
<organism evidence="15 16">
    <name type="scientific">Papaver nudicaule</name>
    <name type="common">Iceland poppy</name>
    <dbReference type="NCBI Taxonomy" id="74823"/>
    <lineage>
        <taxon>Eukaryota</taxon>
        <taxon>Viridiplantae</taxon>
        <taxon>Streptophyta</taxon>
        <taxon>Embryophyta</taxon>
        <taxon>Tracheophyta</taxon>
        <taxon>Spermatophyta</taxon>
        <taxon>Magnoliopsida</taxon>
        <taxon>Ranunculales</taxon>
        <taxon>Papaveraceae</taxon>
        <taxon>Papaveroideae</taxon>
        <taxon>Papaver</taxon>
    </lineage>
</organism>
<dbReference type="GO" id="GO:0005789">
    <property type="term" value="C:endoplasmic reticulum membrane"/>
    <property type="evidence" value="ECO:0007669"/>
    <property type="project" value="TreeGrafter"/>
</dbReference>
<comment type="pathway">
    <text evidence="3">Protein modification; protein ubiquitination.</text>
</comment>
<comment type="catalytic activity">
    <reaction evidence="1">
        <text>S-ubiquitinyl-[E2 ubiquitin-conjugating enzyme]-L-cysteine + [acceptor protein]-L-lysine = [E2 ubiquitin-conjugating enzyme]-L-cysteine + N(6)-ubiquitinyl-[acceptor protein]-L-lysine.</text>
        <dbReference type="EC" id="2.3.2.27"/>
    </reaction>
</comment>
<evidence type="ECO:0000256" key="9">
    <source>
        <dbReference type="ARBA" id="ARBA00022786"/>
    </source>
</evidence>
<keyword evidence="7" id="KW-0479">Metal-binding</keyword>
<dbReference type="SUPFAM" id="SSF57850">
    <property type="entry name" value="RING/U-box"/>
    <property type="match status" value="1"/>
</dbReference>
<feature type="transmembrane region" description="Helical" evidence="13">
    <location>
        <begin position="157"/>
        <end position="177"/>
    </location>
</feature>
<evidence type="ECO:0000256" key="1">
    <source>
        <dbReference type="ARBA" id="ARBA00000900"/>
    </source>
</evidence>
<evidence type="ECO:0000313" key="16">
    <source>
        <dbReference type="Proteomes" id="UP001177140"/>
    </source>
</evidence>
<protein>
    <recommendedName>
        <fullName evidence="4">RING-type E3 ubiquitin transferase</fullName>
        <ecNumber evidence="4">2.3.2.27</ecNumber>
    </recommendedName>
</protein>
<evidence type="ECO:0000256" key="6">
    <source>
        <dbReference type="ARBA" id="ARBA00022692"/>
    </source>
</evidence>
<dbReference type="AlphaFoldDB" id="A0AA41W130"/>
<keyword evidence="16" id="KW-1185">Reference proteome</keyword>
<feature type="transmembrane region" description="Helical" evidence="13">
    <location>
        <begin position="274"/>
        <end position="292"/>
    </location>
</feature>
<dbReference type="GO" id="GO:0036503">
    <property type="term" value="P:ERAD pathway"/>
    <property type="evidence" value="ECO:0007669"/>
    <property type="project" value="TreeGrafter"/>
</dbReference>
<evidence type="ECO:0000256" key="3">
    <source>
        <dbReference type="ARBA" id="ARBA00004906"/>
    </source>
</evidence>
<feature type="transmembrane region" description="Helical" evidence="13">
    <location>
        <begin position="438"/>
        <end position="458"/>
    </location>
</feature>